<dbReference type="EMBL" id="JAMTCG010000001">
    <property type="protein sequence ID" value="MCP2159334.1"/>
    <property type="molecule type" value="Genomic_DNA"/>
</dbReference>
<name>A0ABT1GWG7_9NOCA</name>
<accession>A0ABT1GWG7</accession>
<evidence type="ECO:0000313" key="1">
    <source>
        <dbReference type="EMBL" id="MCP2159334.1"/>
    </source>
</evidence>
<gene>
    <name evidence="1" type="ORF">LX12_000498</name>
</gene>
<reference evidence="1 2" key="1">
    <citation type="submission" date="2022-06" db="EMBL/GenBank/DDBJ databases">
        <title>Genomic Encyclopedia of Archaeal and Bacterial Type Strains, Phase II (KMG-II): from individual species to whole genera.</title>
        <authorList>
            <person name="Goeker M."/>
        </authorList>
    </citation>
    <scope>NUCLEOTIDE SEQUENCE [LARGE SCALE GENOMIC DNA]</scope>
    <source>
        <strain evidence="1 2">DSM 45037</strain>
    </source>
</reference>
<proteinExistence type="predicted"/>
<evidence type="ECO:0000313" key="2">
    <source>
        <dbReference type="Proteomes" id="UP001205740"/>
    </source>
</evidence>
<comment type="caution">
    <text evidence="1">The sequence shown here is derived from an EMBL/GenBank/DDBJ whole genome shotgun (WGS) entry which is preliminary data.</text>
</comment>
<dbReference type="Proteomes" id="UP001205740">
    <property type="component" value="Unassembled WGS sequence"/>
</dbReference>
<protein>
    <submittedName>
        <fullName evidence="1">Uncharacterized protein</fullName>
    </submittedName>
</protein>
<keyword evidence="2" id="KW-1185">Reference proteome</keyword>
<organism evidence="1 2">
    <name type="scientific">Williamsia serinedens</name>
    <dbReference type="NCBI Taxonomy" id="391736"/>
    <lineage>
        <taxon>Bacteria</taxon>
        <taxon>Bacillati</taxon>
        <taxon>Actinomycetota</taxon>
        <taxon>Actinomycetes</taxon>
        <taxon>Mycobacteriales</taxon>
        <taxon>Nocardiaceae</taxon>
        <taxon>Williamsia</taxon>
    </lineage>
</organism>
<sequence>MHQYDRGVVSGWFRRDARTAGPSDGPVETARAEMVRAFLDLDRRLSVIDDGVDAARDLGLHPDLVTAFAPLREEVYATIDDYLRLSADPDPTAAPVPAPTVTDLQRCTAALHDRATRLDAFYERHATSVEHARSAAAALPTRATQALQAAEQALAAVGGLPTAAQSYASVRSAMRDTEVARDAVGQARAQGRPGDVARATERLVATTEALRDAVDRAPGRTAEVTRALASVRTRRSAVATRAERLPDAYSALLREFSAACSEDVVGDDRRGREALDRADEHIRAAAAVSASDPEAAAAEIGAARDDLARAEALVDGVTDRLELLRSVRDDPGAVERRTRFAIRDAQLLAVDRRLVARWGSVIDAAANRVDRATAGLTGRHPDYLAYVRELDSVAEFVADVVAKMKSGVR</sequence>